<feature type="region of interest" description="Disordered" evidence="1">
    <location>
        <begin position="1"/>
        <end position="27"/>
    </location>
</feature>
<comment type="caution">
    <text evidence="2">The sequence shown here is derived from an EMBL/GenBank/DDBJ whole genome shotgun (WGS) entry which is preliminary data.</text>
</comment>
<sequence>MISLTTRGRAERSAAREPATPAFWPPDHNITLTSPVQALAATSPRPEGILRLLTGAATTILWVNIHV</sequence>
<evidence type="ECO:0000256" key="1">
    <source>
        <dbReference type="SAM" id="MobiDB-lite"/>
    </source>
</evidence>
<evidence type="ECO:0000313" key="2">
    <source>
        <dbReference type="EMBL" id="MPC26177.1"/>
    </source>
</evidence>
<keyword evidence="3" id="KW-1185">Reference proteome</keyword>
<accession>A0A5B7DYP6</accession>
<proteinExistence type="predicted"/>
<evidence type="ECO:0000313" key="3">
    <source>
        <dbReference type="Proteomes" id="UP000324222"/>
    </source>
</evidence>
<dbReference type="Proteomes" id="UP000324222">
    <property type="component" value="Unassembled WGS sequence"/>
</dbReference>
<gene>
    <name evidence="2" type="ORF">E2C01_019312</name>
</gene>
<protein>
    <submittedName>
        <fullName evidence="2">Uncharacterized protein</fullName>
    </submittedName>
</protein>
<dbReference type="EMBL" id="VSRR010001566">
    <property type="protein sequence ID" value="MPC26177.1"/>
    <property type="molecule type" value="Genomic_DNA"/>
</dbReference>
<organism evidence="2 3">
    <name type="scientific">Portunus trituberculatus</name>
    <name type="common">Swimming crab</name>
    <name type="synonym">Neptunus trituberculatus</name>
    <dbReference type="NCBI Taxonomy" id="210409"/>
    <lineage>
        <taxon>Eukaryota</taxon>
        <taxon>Metazoa</taxon>
        <taxon>Ecdysozoa</taxon>
        <taxon>Arthropoda</taxon>
        <taxon>Crustacea</taxon>
        <taxon>Multicrustacea</taxon>
        <taxon>Malacostraca</taxon>
        <taxon>Eumalacostraca</taxon>
        <taxon>Eucarida</taxon>
        <taxon>Decapoda</taxon>
        <taxon>Pleocyemata</taxon>
        <taxon>Brachyura</taxon>
        <taxon>Eubrachyura</taxon>
        <taxon>Portunoidea</taxon>
        <taxon>Portunidae</taxon>
        <taxon>Portuninae</taxon>
        <taxon>Portunus</taxon>
    </lineage>
</organism>
<name>A0A5B7DYP6_PORTR</name>
<reference evidence="2 3" key="1">
    <citation type="submission" date="2019-05" db="EMBL/GenBank/DDBJ databases">
        <title>Another draft genome of Portunus trituberculatus and its Hox gene families provides insights of decapod evolution.</title>
        <authorList>
            <person name="Jeong J.-H."/>
            <person name="Song I."/>
            <person name="Kim S."/>
            <person name="Choi T."/>
            <person name="Kim D."/>
            <person name="Ryu S."/>
            <person name="Kim W."/>
        </authorList>
    </citation>
    <scope>NUCLEOTIDE SEQUENCE [LARGE SCALE GENOMIC DNA]</scope>
    <source>
        <tissue evidence="2">Muscle</tissue>
    </source>
</reference>
<dbReference type="AlphaFoldDB" id="A0A5B7DYP6"/>